<keyword evidence="7" id="KW-1185">Reference proteome</keyword>
<dbReference type="InterPro" id="IPR011330">
    <property type="entry name" value="Glyco_hydro/deAcase_b/a-brl"/>
</dbReference>
<dbReference type="InterPro" id="IPR006879">
    <property type="entry name" value="YdjC-like"/>
</dbReference>
<evidence type="ECO:0000256" key="4">
    <source>
        <dbReference type="ARBA" id="ARBA00022842"/>
    </source>
</evidence>
<evidence type="ECO:0000313" key="7">
    <source>
        <dbReference type="Proteomes" id="UP001597079"/>
    </source>
</evidence>
<dbReference type="SUPFAM" id="SSF88713">
    <property type="entry name" value="Glycoside hydrolase/deacetylase"/>
    <property type="match status" value="1"/>
</dbReference>
<dbReference type="Proteomes" id="UP001597079">
    <property type="component" value="Unassembled WGS sequence"/>
</dbReference>
<dbReference type="PANTHER" id="PTHR31609">
    <property type="entry name" value="YDJC DEACETYLASE FAMILY MEMBER"/>
    <property type="match status" value="1"/>
</dbReference>
<proteinExistence type="predicted"/>
<sequence>MSKEIHLITRADDGGSNHTANIAIYEACQKGIVKNISLMATCSAIEEAARMFEDLHDVCFGVHLTMNAEWDNIKWGSVLPVERVSTLVDESGFFSPTVSALKARGVKVDEVFAEMTAQLNRLRELGFAIAYADEHMFFGNAIEGFSSIFDAWCQAEGLLNHRHYQRELPKIVQHDAMNVEHFINTISAAPSGQYVVIGHPAYDTEEMRALGHAGYEGDVVATSRDMERKLFMDYRVLKYFKSNQVVPIRYDEAVEISKAQELGQRRIRA</sequence>
<gene>
    <name evidence="6" type="ORF">ACFSB2_25950</name>
</gene>
<dbReference type="RefSeq" id="WP_377946110.1">
    <property type="nucleotide sequence ID" value="NZ_JBHUCX010000100.1"/>
</dbReference>
<accession>A0ABW4JNT5</accession>
<name>A0ABW4JNT5_9BACL</name>
<protein>
    <submittedName>
        <fullName evidence="6">ChbG/HpnK family deacetylase</fullName>
    </submittedName>
</protein>
<evidence type="ECO:0000256" key="2">
    <source>
        <dbReference type="ARBA" id="ARBA00022723"/>
    </source>
</evidence>
<dbReference type="PANTHER" id="PTHR31609:SF1">
    <property type="entry name" value="CARBOHYDRATE DEACETYLASE"/>
    <property type="match status" value="1"/>
</dbReference>
<dbReference type="Gene3D" id="3.20.20.370">
    <property type="entry name" value="Glycoside hydrolase/deacetylase"/>
    <property type="match status" value="1"/>
</dbReference>
<comment type="caution">
    <text evidence="6">The sequence shown here is derived from an EMBL/GenBank/DDBJ whole genome shotgun (WGS) entry which is preliminary data.</text>
</comment>
<evidence type="ECO:0000256" key="1">
    <source>
        <dbReference type="ARBA" id="ARBA00001946"/>
    </source>
</evidence>
<keyword evidence="3" id="KW-0378">Hydrolase</keyword>
<keyword evidence="5" id="KW-0119">Carbohydrate metabolism</keyword>
<evidence type="ECO:0000256" key="3">
    <source>
        <dbReference type="ARBA" id="ARBA00022801"/>
    </source>
</evidence>
<dbReference type="EMBL" id="JBHUCX010000100">
    <property type="protein sequence ID" value="MFD1678116.1"/>
    <property type="molecule type" value="Genomic_DNA"/>
</dbReference>
<comment type="cofactor">
    <cofactor evidence="1">
        <name>Mg(2+)</name>
        <dbReference type="ChEBI" id="CHEBI:18420"/>
    </cofactor>
</comment>
<organism evidence="6 7">
    <name type="scientific">Alicyclobacillus fodiniaquatilis</name>
    <dbReference type="NCBI Taxonomy" id="1661150"/>
    <lineage>
        <taxon>Bacteria</taxon>
        <taxon>Bacillati</taxon>
        <taxon>Bacillota</taxon>
        <taxon>Bacilli</taxon>
        <taxon>Bacillales</taxon>
        <taxon>Alicyclobacillaceae</taxon>
        <taxon>Alicyclobacillus</taxon>
    </lineage>
</organism>
<evidence type="ECO:0000313" key="6">
    <source>
        <dbReference type="EMBL" id="MFD1678116.1"/>
    </source>
</evidence>
<keyword evidence="4" id="KW-0460">Magnesium</keyword>
<keyword evidence="2" id="KW-0479">Metal-binding</keyword>
<dbReference type="Pfam" id="PF04794">
    <property type="entry name" value="YdjC"/>
    <property type="match status" value="1"/>
</dbReference>
<evidence type="ECO:0000256" key="5">
    <source>
        <dbReference type="ARBA" id="ARBA00023277"/>
    </source>
</evidence>
<reference evidence="7" key="1">
    <citation type="journal article" date="2019" name="Int. J. Syst. Evol. Microbiol.">
        <title>The Global Catalogue of Microorganisms (GCM) 10K type strain sequencing project: providing services to taxonomists for standard genome sequencing and annotation.</title>
        <authorList>
            <consortium name="The Broad Institute Genomics Platform"/>
            <consortium name="The Broad Institute Genome Sequencing Center for Infectious Disease"/>
            <person name="Wu L."/>
            <person name="Ma J."/>
        </authorList>
    </citation>
    <scope>NUCLEOTIDE SEQUENCE [LARGE SCALE GENOMIC DNA]</scope>
    <source>
        <strain evidence="7">CGMCC 1.12286</strain>
    </source>
</reference>